<protein>
    <recommendedName>
        <fullName evidence="2">RGS domain-containing protein</fullName>
    </recommendedName>
</protein>
<dbReference type="PROSITE" id="PS50132">
    <property type="entry name" value="RGS"/>
    <property type="match status" value="1"/>
</dbReference>
<dbReference type="Proteomes" id="UP001431209">
    <property type="component" value="Unassembled WGS sequence"/>
</dbReference>
<keyword evidence="1" id="KW-1133">Transmembrane helix</keyword>
<keyword evidence="4" id="KW-1185">Reference proteome</keyword>
<dbReference type="InterPro" id="IPR036305">
    <property type="entry name" value="RGS_sf"/>
</dbReference>
<evidence type="ECO:0000313" key="3">
    <source>
        <dbReference type="EMBL" id="KAL0488932.1"/>
    </source>
</evidence>
<feature type="transmembrane region" description="Helical" evidence="1">
    <location>
        <begin position="160"/>
        <end position="182"/>
    </location>
</feature>
<evidence type="ECO:0000313" key="4">
    <source>
        <dbReference type="Proteomes" id="UP001431209"/>
    </source>
</evidence>
<keyword evidence="1" id="KW-0472">Membrane</keyword>
<dbReference type="Pfam" id="PF00615">
    <property type="entry name" value="RGS"/>
    <property type="match status" value="1"/>
</dbReference>
<organism evidence="3 4">
    <name type="scientific">Acrasis kona</name>
    <dbReference type="NCBI Taxonomy" id="1008807"/>
    <lineage>
        <taxon>Eukaryota</taxon>
        <taxon>Discoba</taxon>
        <taxon>Heterolobosea</taxon>
        <taxon>Tetramitia</taxon>
        <taxon>Eutetramitia</taxon>
        <taxon>Acrasidae</taxon>
        <taxon>Acrasis</taxon>
    </lineage>
</organism>
<reference evidence="3 4" key="1">
    <citation type="submission" date="2024-03" db="EMBL/GenBank/DDBJ databases">
        <title>The Acrasis kona genome and developmental transcriptomes reveal deep origins of eukaryotic multicellular pathways.</title>
        <authorList>
            <person name="Sheikh S."/>
            <person name="Fu C.-J."/>
            <person name="Brown M.W."/>
            <person name="Baldauf S.L."/>
        </authorList>
    </citation>
    <scope>NUCLEOTIDE SEQUENCE [LARGE SCALE GENOMIC DNA]</scope>
    <source>
        <strain evidence="3 4">ATCC MYA-3509</strain>
    </source>
</reference>
<dbReference type="EMBL" id="JAOPGA020001494">
    <property type="protein sequence ID" value="KAL0488932.1"/>
    <property type="molecule type" value="Genomic_DNA"/>
</dbReference>
<comment type="caution">
    <text evidence="3">The sequence shown here is derived from an EMBL/GenBank/DDBJ whole genome shotgun (WGS) entry which is preliminary data.</text>
</comment>
<feature type="transmembrane region" description="Helical" evidence="1">
    <location>
        <begin position="126"/>
        <end position="148"/>
    </location>
</feature>
<evidence type="ECO:0000259" key="2">
    <source>
        <dbReference type="PROSITE" id="PS50132"/>
    </source>
</evidence>
<accession>A0AAW2ZJY0</accession>
<feature type="transmembrane region" description="Helical" evidence="1">
    <location>
        <begin position="194"/>
        <end position="220"/>
    </location>
</feature>
<feature type="domain" description="RGS" evidence="2">
    <location>
        <begin position="235"/>
        <end position="323"/>
    </location>
</feature>
<dbReference type="AlphaFoldDB" id="A0AAW2ZJY0"/>
<gene>
    <name evidence="3" type="ORF">AKO1_013571</name>
</gene>
<feature type="transmembrane region" description="Helical" evidence="1">
    <location>
        <begin position="83"/>
        <end position="106"/>
    </location>
</feature>
<dbReference type="SMART" id="SM00315">
    <property type="entry name" value="RGS"/>
    <property type="match status" value="1"/>
</dbReference>
<keyword evidence="1" id="KW-0812">Transmembrane</keyword>
<feature type="transmembrane region" description="Helical" evidence="1">
    <location>
        <begin position="28"/>
        <end position="47"/>
    </location>
</feature>
<proteinExistence type="predicted"/>
<dbReference type="InterPro" id="IPR016137">
    <property type="entry name" value="RGS"/>
</dbReference>
<dbReference type="InterPro" id="IPR044926">
    <property type="entry name" value="RGS_subdomain_2"/>
</dbReference>
<dbReference type="SUPFAM" id="SSF48097">
    <property type="entry name" value="Regulator of G-protein signaling, RGS"/>
    <property type="match status" value="1"/>
</dbReference>
<name>A0AAW2ZJY0_9EUKA</name>
<evidence type="ECO:0000256" key="1">
    <source>
        <dbReference type="SAM" id="Phobius"/>
    </source>
</evidence>
<sequence>MILTMLGEAIVTLTFTRISVGRNEYPCFLFVFSFYVPIPMVFFPLLWRSTTYIAVCMVSRIKGLGVEAENKLKIIKAVVSFKAALLVVIIMIIVHVVVYGSVLLYMHYGDKIDLMGRCSYGILNTVLIIVQAICYVLPCSLALLYMFINKNTKDRFFIKIELLLSMIILSATIALLIIFGQIRDSSEALIIADLYVTYAYVIIPGIIANDVLCVWIPILLSFQQNNSHKEAAISTLELIMKDQNLKEAFKSFLIESFVPELVFFYEDCKSYDKIESSHVRFHVALHMYKRYLEKNSPMELNINTSVIRSVRRVLRKYKTPSMDPTTPAVGTPTVIDLAFAVEMEETEIERPDLIGLFKEAKMLCEFDLMIHVNRFMDTKEYKVKKDEVKLEEAAGIV</sequence>
<dbReference type="Gene3D" id="1.10.167.10">
    <property type="entry name" value="Regulator of G-protein Signalling 4, domain 2"/>
    <property type="match status" value="1"/>
</dbReference>